<keyword evidence="2" id="KW-1003">Cell membrane</keyword>
<dbReference type="InterPro" id="IPR011701">
    <property type="entry name" value="MFS"/>
</dbReference>
<dbReference type="Pfam" id="PF07690">
    <property type="entry name" value="MFS_1"/>
    <property type="match status" value="1"/>
</dbReference>
<evidence type="ECO:0000313" key="10">
    <source>
        <dbReference type="Proteomes" id="UP000078558"/>
    </source>
</evidence>
<feature type="transmembrane region" description="Helical" evidence="6">
    <location>
        <begin position="372"/>
        <end position="393"/>
    </location>
</feature>
<evidence type="ECO:0000256" key="3">
    <source>
        <dbReference type="ARBA" id="ARBA00022692"/>
    </source>
</evidence>
<dbReference type="GO" id="GO:0022857">
    <property type="term" value="F:transmembrane transporter activity"/>
    <property type="evidence" value="ECO:0007669"/>
    <property type="project" value="InterPro"/>
</dbReference>
<dbReference type="EMBL" id="FLRC01000052">
    <property type="protein sequence ID" value="SBT27133.1"/>
    <property type="molecule type" value="Genomic_DNA"/>
</dbReference>
<evidence type="ECO:0000256" key="2">
    <source>
        <dbReference type="ARBA" id="ARBA00022475"/>
    </source>
</evidence>
<name>A0A1C3K6L3_9BURK</name>
<accession>A0A1C3K6L3</accession>
<evidence type="ECO:0000313" key="8">
    <source>
        <dbReference type="EMBL" id="SBT27133.1"/>
    </source>
</evidence>
<dbReference type="InterPro" id="IPR050189">
    <property type="entry name" value="MFS_Efflux_Transporters"/>
</dbReference>
<feature type="transmembrane region" description="Helical" evidence="6">
    <location>
        <begin position="58"/>
        <end position="75"/>
    </location>
</feature>
<dbReference type="Proteomes" id="UP000078558">
    <property type="component" value="Chromosome I"/>
</dbReference>
<feature type="transmembrane region" description="Helical" evidence="6">
    <location>
        <begin position="113"/>
        <end position="133"/>
    </location>
</feature>
<feature type="transmembrane region" description="Helical" evidence="6">
    <location>
        <begin position="172"/>
        <end position="191"/>
    </location>
</feature>
<dbReference type="InterPro" id="IPR036259">
    <property type="entry name" value="MFS_trans_sf"/>
</dbReference>
<feature type="domain" description="Major facilitator superfamily (MFS) profile" evidence="7">
    <location>
        <begin position="20"/>
        <end position="398"/>
    </location>
</feature>
<dbReference type="STRING" id="1851544.ODI_03240"/>
<keyword evidence="5 6" id="KW-0472">Membrane</keyword>
<feature type="transmembrane region" description="Helical" evidence="6">
    <location>
        <begin position="219"/>
        <end position="245"/>
    </location>
</feature>
<evidence type="ECO:0000256" key="5">
    <source>
        <dbReference type="ARBA" id="ARBA00023136"/>
    </source>
</evidence>
<dbReference type="OrthoDB" id="9814303at2"/>
<dbReference type="PANTHER" id="PTHR43124:SF3">
    <property type="entry name" value="CHLORAMPHENICOL EFFLUX PUMP RV0191"/>
    <property type="match status" value="1"/>
</dbReference>
<keyword evidence="10" id="KW-1185">Reference proteome</keyword>
<dbReference type="PANTHER" id="PTHR43124">
    <property type="entry name" value="PURINE EFFLUX PUMP PBUE"/>
    <property type="match status" value="1"/>
</dbReference>
<feature type="transmembrane region" description="Helical" evidence="6">
    <location>
        <begin position="344"/>
        <end position="366"/>
    </location>
</feature>
<dbReference type="SUPFAM" id="SSF103473">
    <property type="entry name" value="MFS general substrate transporter"/>
    <property type="match status" value="1"/>
</dbReference>
<dbReference type="InterPro" id="IPR020846">
    <property type="entry name" value="MFS_dom"/>
</dbReference>
<reference evidence="9 10" key="2">
    <citation type="submission" date="2017-08" db="EMBL/GenBank/DDBJ databases">
        <authorList>
            <person name="de Groot N.N."/>
        </authorList>
    </citation>
    <scope>NUCLEOTIDE SEQUENCE [LARGE SCALE GENOMIC DNA]</scope>
    <source>
        <strain evidence="9">Orrdi1</strain>
    </source>
</reference>
<feature type="transmembrane region" description="Helical" evidence="6">
    <location>
        <begin position="308"/>
        <end position="324"/>
    </location>
</feature>
<dbReference type="RefSeq" id="WP_067758147.1">
    <property type="nucleotide sequence ID" value="NZ_LT907988.1"/>
</dbReference>
<evidence type="ECO:0000256" key="4">
    <source>
        <dbReference type="ARBA" id="ARBA00022989"/>
    </source>
</evidence>
<feature type="transmembrane region" description="Helical" evidence="6">
    <location>
        <begin position="145"/>
        <end position="166"/>
    </location>
</feature>
<protein>
    <submittedName>
        <fullName evidence="8">Putative membrane transport protein</fullName>
    </submittedName>
</protein>
<comment type="subcellular location">
    <subcellularLocation>
        <location evidence="1">Cell membrane</location>
        <topology evidence="1">Multi-pass membrane protein</topology>
    </subcellularLocation>
</comment>
<dbReference type="AlphaFoldDB" id="A0A1C3K6L3"/>
<keyword evidence="4 6" id="KW-1133">Transmembrane helix</keyword>
<keyword evidence="3 6" id="KW-0812">Transmembrane</keyword>
<dbReference type="EMBL" id="LT907988">
    <property type="protein sequence ID" value="SOE45972.1"/>
    <property type="molecule type" value="Genomic_DNA"/>
</dbReference>
<feature type="transmembrane region" description="Helical" evidence="6">
    <location>
        <begin position="87"/>
        <end position="107"/>
    </location>
</feature>
<feature type="transmembrane region" description="Helical" evidence="6">
    <location>
        <begin position="284"/>
        <end position="302"/>
    </location>
</feature>
<evidence type="ECO:0000313" key="9">
    <source>
        <dbReference type="EMBL" id="SOE45972.1"/>
    </source>
</evidence>
<evidence type="ECO:0000256" key="1">
    <source>
        <dbReference type="ARBA" id="ARBA00004651"/>
    </source>
</evidence>
<evidence type="ECO:0000256" key="6">
    <source>
        <dbReference type="SAM" id="Phobius"/>
    </source>
</evidence>
<organism evidence="8 10">
    <name type="scientific">Orrella dioscoreae</name>
    <dbReference type="NCBI Taxonomy" id="1851544"/>
    <lineage>
        <taxon>Bacteria</taxon>
        <taxon>Pseudomonadati</taxon>
        <taxon>Pseudomonadota</taxon>
        <taxon>Betaproteobacteria</taxon>
        <taxon>Burkholderiales</taxon>
        <taxon>Alcaligenaceae</taxon>
        <taxon>Orrella</taxon>
    </lineage>
</organism>
<dbReference type="Gene3D" id="1.20.1250.20">
    <property type="entry name" value="MFS general substrate transporter like domains"/>
    <property type="match status" value="1"/>
</dbReference>
<proteinExistence type="predicted"/>
<dbReference type="CDD" id="cd17324">
    <property type="entry name" value="MFS_NepI_like"/>
    <property type="match status" value="1"/>
</dbReference>
<dbReference type="GO" id="GO:0005886">
    <property type="term" value="C:plasma membrane"/>
    <property type="evidence" value="ECO:0007669"/>
    <property type="project" value="UniProtKB-SubCell"/>
</dbReference>
<dbReference type="PROSITE" id="PS50850">
    <property type="entry name" value="MFS"/>
    <property type="match status" value="1"/>
</dbReference>
<gene>
    <name evidence="8" type="ORF">ODI_03240</name>
    <name evidence="9" type="ORF">ODI_R0057</name>
</gene>
<evidence type="ECO:0000259" key="7">
    <source>
        <dbReference type="PROSITE" id="PS50850"/>
    </source>
</evidence>
<sequence>MSATPAAQPAVLAVPDRNRIILLLALAGFASACAARVSDPLLPQLARDFSTTTGQAAQAVTLFAVAYGIFQFFFGPMGDRYGKYRTITVATLLCAIGNIAVLLSPTLNMMLGARLITGAAAAGIIPLSMAWIGDNVEYEARQATLARFITGNIIGMAGGQFIGGLFADTLGWRWAFGFLAVLNLVVGALMWTRKVPAPAATSGRTEFLRPMRDVFSQGWARVVLLTVFLEGALVFGVLAMVPAYVQTRFALTPTAAGAIGGIFALGGLAYVAVARRLVQSLGEAGLVSAGGLVLALACVTYAVGPVWAWSLLAGVLCGFGYYLLHATLQTQATQMVPARRGTAVSLFACCLFLGQSAGVSAAATVVDRIGPAWLFWPVAVAVPLLGLGFAWALRRRKQASGTAQA</sequence>
<feature type="transmembrane region" description="Helical" evidence="6">
    <location>
        <begin position="251"/>
        <end position="272"/>
    </location>
</feature>
<dbReference type="KEGG" id="odi:ODI_R0057"/>
<reference evidence="8 10" key="1">
    <citation type="submission" date="2016-06" db="EMBL/GenBank/DDBJ databases">
        <authorList>
            <person name="Kjaerup R.B."/>
            <person name="Dalgaard T.S."/>
            <person name="Juul-Madsen H.R."/>
        </authorList>
    </citation>
    <scope>NUCLEOTIDE SEQUENCE [LARGE SCALE GENOMIC DNA]</scope>
    <source>
        <strain evidence="8">Orrdi1</strain>
    </source>
</reference>